<evidence type="ECO:0000256" key="9">
    <source>
        <dbReference type="SAM" id="SignalP"/>
    </source>
</evidence>
<evidence type="ECO:0000256" key="1">
    <source>
        <dbReference type="ARBA" id="ARBA00004613"/>
    </source>
</evidence>
<keyword evidence="8" id="KW-0472">Membrane</keyword>
<evidence type="ECO:0000256" key="6">
    <source>
        <dbReference type="ARBA" id="ARBA00023157"/>
    </source>
</evidence>
<comment type="caution">
    <text evidence="7">Lacks conserved residue(s) required for the propagation of feature annotation.</text>
</comment>
<dbReference type="InterPro" id="IPR036857">
    <property type="entry name" value="Thyroglobulin_1_sf"/>
</dbReference>
<feature type="domain" description="Antistasin-like" evidence="12">
    <location>
        <begin position="628"/>
        <end position="654"/>
    </location>
</feature>
<dbReference type="GO" id="GO:0005604">
    <property type="term" value="C:basement membrane"/>
    <property type="evidence" value="ECO:0007669"/>
    <property type="project" value="TreeGrafter"/>
</dbReference>
<dbReference type="FunFam" id="4.10.410.10:FF:000020">
    <property type="entry name" value="Collagen, type VI, alpha 3"/>
    <property type="match status" value="1"/>
</dbReference>
<name>A0A067QWW4_ZOONE</name>
<evidence type="ECO:0000313" key="15">
    <source>
        <dbReference type="Proteomes" id="UP000027135"/>
    </source>
</evidence>
<keyword evidence="15" id="KW-1185">Reference proteome</keyword>
<feature type="domain" description="Thyroglobulin type-1" evidence="11">
    <location>
        <begin position="982"/>
        <end position="1049"/>
    </location>
</feature>
<feature type="chain" id="PRO_5001644508" evidence="9">
    <location>
        <begin position="20"/>
        <end position="1360"/>
    </location>
</feature>
<keyword evidence="3" id="KW-0646">Protease inhibitor</keyword>
<dbReference type="InterPro" id="IPR000716">
    <property type="entry name" value="Thyroglobulin_1"/>
</dbReference>
<dbReference type="SUPFAM" id="SSF57610">
    <property type="entry name" value="Thyroglobulin type-1 domain"/>
    <property type="match status" value="6"/>
</dbReference>
<dbReference type="OrthoDB" id="406800at2759"/>
<feature type="disulfide bond" evidence="7">
    <location>
        <begin position="1029"/>
        <end position="1049"/>
    </location>
</feature>
<dbReference type="Pfam" id="PF14625">
    <property type="entry name" value="Lustrin_cystein"/>
    <property type="match status" value="3"/>
</dbReference>
<keyword evidence="8" id="KW-0812">Transmembrane</keyword>
<feature type="disulfide bond" evidence="7">
    <location>
        <begin position="1020"/>
        <end position="1027"/>
    </location>
</feature>
<dbReference type="SUPFAM" id="SSF57362">
    <property type="entry name" value="BPTI-like"/>
    <property type="match status" value="1"/>
</dbReference>
<dbReference type="GO" id="GO:0007160">
    <property type="term" value="P:cell-matrix adhesion"/>
    <property type="evidence" value="ECO:0007669"/>
    <property type="project" value="TreeGrafter"/>
</dbReference>
<dbReference type="eggNOG" id="KOG1217">
    <property type="taxonomic scope" value="Eukaryota"/>
</dbReference>
<gene>
    <name evidence="14" type="ORF">L798_15285</name>
</gene>
<dbReference type="SMART" id="SM00211">
    <property type="entry name" value="TY"/>
    <property type="match status" value="6"/>
</dbReference>
<dbReference type="MEROPS" id="I17.003"/>
<feature type="domain" description="Thyroglobulin type-1" evidence="11">
    <location>
        <begin position="68"/>
        <end position="138"/>
    </location>
</feature>
<dbReference type="Gene3D" id="4.10.75.10">
    <property type="entry name" value="Elafin-like"/>
    <property type="match status" value="3"/>
</dbReference>
<feature type="disulfide bond" evidence="7">
    <location>
        <begin position="357"/>
        <end position="377"/>
    </location>
</feature>
<keyword evidence="2" id="KW-0964">Secreted</keyword>
<evidence type="ECO:0000259" key="11">
    <source>
        <dbReference type="PROSITE" id="PS51162"/>
    </source>
</evidence>
<feature type="domain" description="WAP" evidence="13">
    <location>
        <begin position="261"/>
        <end position="307"/>
    </location>
</feature>
<dbReference type="Proteomes" id="UP000027135">
    <property type="component" value="Unassembled WGS sequence"/>
</dbReference>
<evidence type="ECO:0000259" key="10">
    <source>
        <dbReference type="PROSITE" id="PS50279"/>
    </source>
</evidence>
<feature type="domain" description="BPTI/Kunitz inhibitor" evidence="10">
    <location>
        <begin position="929"/>
        <end position="979"/>
    </location>
</feature>
<evidence type="ECO:0000256" key="4">
    <source>
        <dbReference type="ARBA" id="ARBA00022737"/>
    </source>
</evidence>
<dbReference type="SMART" id="SM00217">
    <property type="entry name" value="WAP"/>
    <property type="match status" value="4"/>
</dbReference>
<dbReference type="PROSITE" id="PS00484">
    <property type="entry name" value="THYROGLOBULIN_1_1"/>
    <property type="match status" value="3"/>
</dbReference>
<evidence type="ECO:0000259" key="12">
    <source>
        <dbReference type="PROSITE" id="PS51252"/>
    </source>
</evidence>
<dbReference type="InterPro" id="IPR051950">
    <property type="entry name" value="Dev_reg/Prot_inhib"/>
</dbReference>
<dbReference type="SUPFAM" id="SSF57256">
    <property type="entry name" value="Elafin-like"/>
    <property type="match status" value="1"/>
</dbReference>
<dbReference type="InterPro" id="IPR036880">
    <property type="entry name" value="Kunitz_BPTI_sf"/>
</dbReference>
<dbReference type="InterPro" id="IPR006150">
    <property type="entry name" value="Cys_repeat_1"/>
</dbReference>
<dbReference type="InterPro" id="IPR036645">
    <property type="entry name" value="Elafin-like_sf"/>
</dbReference>
<dbReference type="InterPro" id="IPR020901">
    <property type="entry name" value="Prtase_inh_Kunz-CS"/>
</dbReference>
<accession>A0A067QWW4</accession>
<feature type="domain" description="Thyroglobulin type-1" evidence="11">
    <location>
        <begin position="549"/>
        <end position="628"/>
    </location>
</feature>
<dbReference type="SUPFAM" id="SSF57262">
    <property type="entry name" value="Leech antihemostatic proteins"/>
    <property type="match status" value="2"/>
</dbReference>
<dbReference type="PANTHER" id="PTHR12352">
    <property type="entry name" value="SECRETED MODULAR CALCIUM-BINDING PROTEIN"/>
    <property type="match status" value="1"/>
</dbReference>
<feature type="domain" description="Thyroglobulin type-1" evidence="11">
    <location>
        <begin position="309"/>
        <end position="377"/>
    </location>
</feature>
<dbReference type="PROSITE" id="PS50279">
    <property type="entry name" value="BPTI_KUNITZ_2"/>
    <property type="match status" value="1"/>
</dbReference>
<proteinExistence type="predicted"/>
<protein>
    <submittedName>
        <fullName evidence="14">Amyloid beta A4 protein</fullName>
    </submittedName>
</protein>
<feature type="disulfide bond" evidence="7">
    <location>
        <begin position="348"/>
        <end position="355"/>
    </location>
</feature>
<dbReference type="Gene3D" id="4.10.410.10">
    <property type="entry name" value="Pancreatic trypsin inhibitor Kunitz domain"/>
    <property type="match status" value="1"/>
</dbReference>
<keyword evidence="8" id="KW-1133">Transmembrane helix</keyword>
<dbReference type="Pfam" id="PF02822">
    <property type="entry name" value="Antistasin"/>
    <property type="match status" value="3"/>
</dbReference>
<dbReference type="CDD" id="cd00199">
    <property type="entry name" value="WAP"/>
    <property type="match status" value="1"/>
</dbReference>
<dbReference type="CDD" id="cd00191">
    <property type="entry name" value="TY"/>
    <property type="match status" value="6"/>
</dbReference>
<evidence type="ECO:0000256" key="3">
    <source>
        <dbReference type="ARBA" id="ARBA00022690"/>
    </source>
</evidence>
<dbReference type="FunCoup" id="A0A067QWW4">
    <property type="interactions" value="3"/>
</dbReference>
<comment type="subcellular location">
    <subcellularLocation>
        <location evidence="1">Secreted</location>
    </subcellularLocation>
</comment>
<dbReference type="PROSITE" id="PS51390">
    <property type="entry name" value="WAP"/>
    <property type="match status" value="3"/>
</dbReference>
<dbReference type="Pfam" id="PF00014">
    <property type="entry name" value="Kunitz_BPTI"/>
    <property type="match status" value="1"/>
</dbReference>
<keyword evidence="6 7" id="KW-1015">Disulfide bond</keyword>
<feature type="domain" description="WAP" evidence="13">
    <location>
        <begin position="18"/>
        <end position="67"/>
    </location>
</feature>
<dbReference type="InterPro" id="IPR002223">
    <property type="entry name" value="Kunitz_BPTI"/>
</dbReference>
<keyword evidence="5" id="KW-0722">Serine protease inhibitor</keyword>
<dbReference type="SMART" id="SM00131">
    <property type="entry name" value="KU"/>
    <property type="match status" value="1"/>
</dbReference>
<feature type="disulfide bond" evidence="7">
    <location>
        <begin position="778"/>
        <end position="785"/>
    </location>
</feature>
<dbReference type="PROSITE" id="PS51252">
    <property type="entry name" value="ANTISTASIN"/>
    <property type="match status" value="3"/>
</dbReference>
<feature type="domain" description="Thyroglobulin type-1" evidence="11">
    <location>
        <begin position="737"/>
        <end position="808"/>
    </location>
</feature>
<keyword evidence="9" id="KW-0732">Signal</keyword>
<dbReference type="InterPro" id="IPR028150">
    <property type="entry name" value="Lustrin_cystein"/>
</dbReference>
<dbReference type="CDD" id="cd00109">
    <property type="entry name" value="Kunitz-type"/>
    <property type="match status" value="1"/>
</dbReference>
<evidence type="ECO:0000313" key="14">
    <source>
        <dbReference type="EMBL" id="KDR10576.1"/>
    </source>
</evidence>
<keyword evidence="4" id="KW-0677">Repeat</keyword>
<dbReference type="PROSITE" id="PS00280">
    <property type="entry name" value="BPTI_KUNITZ_1"/>
    <property type="match status" value="1"/>
</dbReference>
<evidence type="ECO:0000256" key="7">
    <source>
        <dbReference type="PROSITE-ProRule" id="PRU00500"/>
    </source>
</evidence>
<dbReference type="InterPro" id="IPR004094">
    <property type="entry name" value="Antistasin-like"/>
</dbReference>
<feature type="domain" description="Antistasin-like" evidence="12">
    <location>
        <begin position="388"/>
        <end position="413"/>
    </location>
</feature>
<dbReference type="OMA" id="MFCPSGF"/>
<sequence>MTLRPVLLLLLLTLLGASGEREGRCPALEQWGICPSKAQKCARDTDCRLDDEKCCAAGCGPVCVKPLYTGCEQLEREASRRARTLGPKGKKVRIPRCDKQGGFDPIQCDPVTSKCWCVDDAGFEVPGTRAPTQDMVNCTDPKPCAAHTCRMLCPHGFALDDDGCPRCQCHDPCSEIECPSALRCELEDVTCFKQPCPPIPRCKRGRSLENVCPTGEPLKITNNGRPFLCGTSPGKPRCPPLFECLVESGNDYGVCCPTSFELQKPGSCPTNRTNKECGLHCRHDIECPSMQKCCSCGANGKQCTQPLNVTTCLQQRMLAELLIMNEREGKGYIPQCSPATGQFEVRQCSRNGLICWCVDAQGNKLPKSMGPKDTVSCAPQGRSLSPSCNKNICAQICEYGFKVDSSGCPTCECDNPCAGFPCSPTEECVAVRDDDCSEFLCPASPQCQPLCRQGIPFTDPLSGDVVTCTAEEADCPNTHICIDIHGRGSGVCCPLTKNIEHMEMGSCPMLKSCDNVTLCHADNDCQGNSRCCFSIQCGTVCTMEEDRPPSMCEYLRDFSDKMEGTHDGMKLALPPPKCHRNGSFEATQCAQIAGDRQCWCVDSFGSEIPETRTRGPTACAAMREELGCLDLTCRLGCDYGFVLDPSTRCPLCECRNPCDDISCSEGQACQIVEVNCEDEYCPPVPACLPKKSGQCPYLIPVTAGSCDYECRSDLNCKGMAKCCSNGCGTQCVEPIMLTACQHRRAIMEHTAHETGIPARQLYLPKCREEDGSFEPIQCHPITQQCWCVDNKGDEVPGTRAPPDVQPSCEARRSCPLQKCAPCPHDFQLDESGCQTCTCRDPCSEISCREEGEMCRLVNISCIDTPCPPVPMCLPWANNPCQTGHPLLMMGSTDVMLCGPNGSPCPSSHKCHLSPLGEYAFCCPKPRDVCFEPVEVGPCQTETPRWYFNSENNRCQEFLYGGCGGNQNNFHSEDVCRTVCPVLSQCERMREKNQKAAEKYKKTTFTPRCDPETGDWESVQCLEQVGVCWCVNRAGEPLKGSLTRDVPHTCNFRQARRRMHEDQDFDIEELLKEVAALDAYEPFKQTRCQALRERMTGTSAMYAVNCDAEGRFLPTQCDLRKSEKVPECWCVDEAGNQLPNTTTFKRGAKLCLPTPVEAVEVRLGFQGQQGEAVGGKLMAEVRRALEKLGANIRNNLMEIEAYPDVTFVSFEVIGSNKVDVAFHLEEMMRARKLAVGAGTLVADITSSHFSHRLSDDISNDIDLSDHVIALENREIVSQSAVSMVTPYQTAIVVLSVASAFVIGILAVIIFLYRRKASCSTADALKTSGIAQRFLSQTAPIYVVSLPLNGKPKTSAETAEGN</sequence>
<dbReference type="GO" id="GO:0005615">
    <property type="term" value="C:extracellular space"/>
    <property type="evidence" value="ECO:0007669"/>
    <property type="project" value="TreeGrafter"/>
</dbReference>
<dbReference type="Gene3D" id="4.10.800.10">
    <property type="entry name" value="Thyroglobulin type-1"/>
    <property type="match status" value="6"/>
</dbReference>
<evidence type="ECO:0000256" key="5">
    <source>
        <dbReference type="ARBA" id="ARBA00022900"/>
    </source>
</evidence>
<dbReference type="InParanoid" id="A0A067QWW4"/>
<dbReference type="PROSITE" id="PS51162">
    <property type="entry name" value="THYROGLOBULIN_1_2"/>
    <property type="match status" value="6"/>
</dbReference>
<organism evidence="14 15">
    <name type="scientific">Zootermopsis nevadensis</name>
    <name type="common">Dampwood termite</name>
    <dbReference type="NCBI Taxonomy" id="136037"/>
    <lineage>
        <taxon>Eukaryota</taxon>
        <taxon>Metazoa</taxon>
        <taxon>Ecdysozoa</taxon>
        <taxon>Arthropoda</taxon>
        <taxon>Hexapoda</taxon>
        <taxon>Insecta</taxon>
        <taxon>Pterygota</taxon>
        <taxon>Neoptera</taxon>
        <taxon>Polyneoptera</taxon>
        <taxon>Dictyoptera</taxon>
        <taxon>Blattodea</taxon>
        <taxon>Blattoidea</taxon>
        <taxon>Termitoidae</taxon>
        <taxon>Termopsidae</taxon>
        <taxon>Zootermopsis</taxon>
    </lineage>
</organism>
<dbReference type="Gene3D" id="2.10.22.10">
    <property type="entry name" value="Antistasin, domain 1"/>
    <property type="match status" value="3"/>
</dbReference>
<dbReference type="SMART" id="SM00289">
    <property type="entry name" value="WR1"/>
    <property type="match status" value="4"/>
</dbReference>
<dbReference type="InterPro" id="IPR011061">
    <property type="entry name" value="Hirudin/antistatin"/>
</dbReference>
<dbReference type="PANTHER" id="PTHR12352:SF31">
    <property type="entry name" value="PAPILIN-LIKE PROTEIN"/>
    <property type="match status" value="1"/>
</dbReference>
<dbReference type="InterPro" id="IPR008197">
    <property type="entry name" value="WAP_dom"/>
</dbReference>
<dbReference type="STRING" id="136037.A0A067QWW4"/>
<feature type="transmembrane region" description="Helical" evidence="8">
    <location>
        <begin position="1286"/>
        <end position="1311"/>
    </location>
</feature>
<dbReference type="Pfam" id="PF00095">
    <property type="entry name" value="WAP"/>
    <property type="match status" value="4"/>
</dbReference>
<feature type="domain" description="Thyroglobulin type-1" evidence="11">
    <location>
        <begin position="1084"/>
        <end position="1150"/>
    </location>
</feature>
<feature type="signal peptide" evidence="9">
    <location>
        <begin position="1"/>
        <end position="19"/>
    </location>
</feature>
<dbReference type="EMBL" id="KK853153">
    <property type="protein sequence ID" value="KDR10576.1"/>
    <property type="molecule type" value="Genomic_DNA"/>
</dbReference>
<feature type="domain" description="Antistasin-like" evidence="12">
    <location>
        <begin position="144"/>
        <end position="169"/>
    </location>
</feature>
<feature type="domain" description="WAP" evidence="13">
    <location>
        <begin position="688"/>
        <end position="735"/>
    </location>
</feature>
<dbReference type="Pfam" id="PF00086">
    <property type="entry name" value="Thyroglobulin_1"/>
    <property type="match status" value="6"/>
</dbReference>
<feature type="disulfide bond" evidence="7">
    <location>
        <begin position="108"/>
        <end position="115"/>
    </location>
</feature>
<evidence type="ECO:0000256" key="2">
    <source>
        <dbReference type="ARBA" id="ARBA00022525"/>
    </source>
</evidence>
<evidence type="ECO:0000256" key="8">
    <source>
        <dbReference type="SAM" id="Phobius"/>
    </source>
</evidence>
<reference evidence="14 15" key="1">
    <citation type="journal article" date="2014" name="Nat. Commun.">
        <title>Molecular traces of alternative social organization in a termite genome.</title>
        <authorList>
            <person name="Terrapon N."/>
            <person name="Li C."/>
            <person name="Robertson H.M."/>
            <person name="Ji L."/>
            <person name="Meng X."/>
            <person name="Booth W."/>
            <person name="Chen Z."/>
            <person name="Childers C.P."/>
            <person name="Glastad K.M."/>
            <person name="Gokhale K."/>
            <person name="Gowin J."/>
            <person name="Gronenberg W."/>
            <person name="Hermansen R.A."/>
            <person name="Hu H."/>
            <person name="Hunt B.G."/>
            <person name="Huylmans A.K."/>
            <person name="Khalil S.M."/>
            <person name="Mitchell R.D."/>
            <person name="Munoz-Torres M.C."/>
            <person name="Mustard J.A."/>
            <person name="Pan H."/>
            <person name="Reese J.T."/>
            <person name="Scharf M.E."/>
            <person name="Sun F."/>
            <person name="Vogel H."/>
            <person name="Xiao J."/>
            <person name="Yang W."/>
            <person name="Yang Z."/>
            <person name="Yang Z."/>
            <person name="Zhou J."/>
            <person name="Zhu J."/>
            <person name="Brent C.S."/>
            <person name="Elsik C.G."/>
            <person name="Goodisman M.A."/>
            <person name="Liberles D.A."/>
            <person name="Roe R.M."/>
            <person name="Vargo E.L."/>
            <person name="Vilcinskas A."/>
            <person name="Wang J."/>
            <person name="Bornberg-Bauer E."/>
            <person name="Korb J."/>
            <person name="Zhang G."/>
            <person name="Liebig J."/>
        </authorList>
    </citation>
    <scope>NUCLEOTIDE SEQUENCE [LARGE SCALE GENOMIC DNA]</scope>
    <source>
        <tissue evidence="14">Whole organism</tissue>
    </source>
</reference>
<dbReference type="GO" id="GO:0004867">
    <property type="term" value="F:serine-type endopeptidase inhibitor activity"/>
    <property type="evidence" value="ECO:0007669"/>
    <property type="project" value="UniProtKB-KW"/>
</dbReference>
<dbReference type="PRINTS" id="PR00759">
    <property type="entry name" value="BASICPTASE"/>
</dbReference>
<evidence type="ECO:0000259" key="13">
    <source>
        <dbReference type="PROSITE" id="PS51390"/>
    </source>
</evidence>